<dbReference type="PANTHER" id="PTHR38011:SF7">
    <property type="entry name" value="2,5-DIAMINO-6-RIBOSYLAMINO-4(3H)-PYRIMIDINONE 5'-PHOSPHATE REDUCTASE"/>
    <property type="match status" value="1"/>
</dbReference>
<dbReference type="RefSeq" id="WP_274943792.1">
    <property type="nucleotide sequence ID" value="NZ_JANWOI010000003.1"/>
</dbReference>
<feature type="active site" description="Proton donor" evidence="13">
    <location>
        <position position="56"/>
    </location>
</feature>
<comment type="pathway">
    <text evidence="3 12">Cofactor biosynthesis; riboflavin biosynthesis; 5-amino-6-(D-ribitylamino)uracil from GTP: step 3/4.</text>
</comment>
<dbReference type="InterPro" id="IPR024072">
    <property type="entry name" value="DHFR-like_dom_sf"/>
</dbReference>
<dbReference type="GO" id="GO:0050661">
    <property type="term" value="F:NADP binding"/>
    <property type="evidence" value="ECO:0007669"/>
    <property type="project" value="InterPro"/>
</dbReference>
<evidence type="ECO:0000259" key="16">
    <source>
        <dbReference type="PROSITE" id="PS51747"/>
    </source>
</evidence>
<dbReference type="CDD" id="cd01284">
    <property type="entry name" value="Riboflavin_deaminase-reductase"/>
    <property type="match status" value="1"/>
</dbReference>
<dbReference type="Gene3D" id="3.40.140.10">
    <property type="entry name" value="Cytidine Deaminase, domain 2"/>
    <property type="match status" value="1"/>
</dbReference>
<keyword evidence="8 12" id="KW-0862">Zinc</keyword>
<evidence type="ECO:0000256" key="6">
    <source>
        <dbReference type="ARBA" id="ARBA00022619"/>
    </source>
</evidence>
<dbReference type="NCBIfam" id="TIGR00326">
    <property type="entry name" value="eubact_ribD"/>
    <property type="match status" value="1"/>
</dbReference>
<evidence type="ECO:0000256" key="11">
    <source>
        <dbReference type="ARBA" id="ARBA00023268"/>
    </source>
</evidence>
<comment type="pathway">
    <text evidence="2 12">Cofactor biosynthesis; riboflavin biosynthesis; 5-amino-6-(D-ribitylamino)uracil from GTP: step 2/4.</text>
</comment>
<comment type="caution">
    <text evidence="17">The sequence shown here is derived from an EMBL/GenBank/DDBJ whole genome shotgun (WGS) entry which is preliminary data.</text>
</comment>
<feature type="binding site" evidence="14">
    <location>
        <position position="200"/>
    </location>
    <ligand>
        <name>NADP(+)</name>
        <dbReference type="ChEBI" id="CHEBI:58349"/>
    </ligand>
</feature>
<comment type="cofactor">
    <cofactor evidence="12 15">
        <name>Zn(2+)</name>
        <dbReference type="ChEBI" id="CHEBI:29105"/>
    </cofactor>
    <text evidence="12 15">Binds 1 zinc ion.</text>
</comment>
<comment type="catalytic activity">
    <reaction evidence="12">
        <text>5-amino-6-(5-phospho-D-ribitylamino)uracil + NADP(+) = 5-amino-6-(5-phospho-D-ribosylamino)uracil + NADPH + H(+)</text>
        <dbReference type="Rhea" id="RHEA:17845"/>
        <dbReference type="ChEBI" id="CHEBI:15378"/>
        <dbReference type="ChEBI" id="CHEBI:57783"/>
        <dbReference type="ChEBI" id="CHEBI:58349"/>
        <dbReference type="ChEBI" id="CHEBI:58421"/>
        <dbReference type="ChEBI" id="CHEBI:58453"/>
        <dbReference type="EC" id="1.1.1.193"/>
    </reaction>
</comment>
<comment type="function">
    <text evidence="1 12">Converts 2,5-diamino-6-(ribosylamino)-4(3h)-pyrimidinone 5'-phosphate into 5-amino-6-(ribosylamino)-2,4(1h,3h)-pyrimidinedione 5'-phosphate.</text>
</comment>
<dbReference type="EC" id="1.1.1.193" evidence="12"/>
<feature type="binding site" evidence="14">
    <location>
        <position position="188"/>
    </location>
    <ligand>
        <name>substrate</name>
    </ligand>
</feature>
<dbReference type="SUPFAM" id="SSF53597">
    <property type="entry name" value="Dihydrofolate reductase-like"/>
    <property type="match status" value="1"/>
</dbReference>
<evidence type="ECO:0000256" key="14">
    <source>
        <dbReference type="PIRSR" id="PIRSR006769-2"/>
    </source>
</evidence>
<evidence type="ECO:0000256" key="2">
    <source>
        <dbReference type="ARBA" id="ARBA00004882"/>
    </source>
</evidence>
<dbReference type="PANTHER" id="PTHR38011">
    <property type="entry name" value="DIHYDROFOLATE REDUCTASE FAMILY PROTEIN (AFU_ORTHOLOGUE AFUA_8G06820)"/>
    <property type="match status" value="1"/>
</dbReference>
<proteinExistence type="inferred from homology"/>
<dbReference type="Pfam" id="PF00383">
    <property type="entry name" value="dCMP_cyt_deam_1"/>
    <property type="match status" value="1"/>
</dbReference>
<evidence type="ECO:0000256" key="4">
    <source>
        <dbReference type="ARBA" id="ARBA00005259"/>
    </source>
</evidence>
<keyword evidence="18" id="KW-1185">Reference proteome</keyword>
<feature type="domain" description="CMP/dCMP-type deaminase" evidence="16">
    <location>
        <begin position="4"/>
        <end position="127"/>
    </location>
</feature>
<evidence type="ECO:0000256" key="13">
    <source>
        <dbReference type="PIRSR" id="PIRSR006769-1"/>
    </source>
</evidence>
<feature type="binding site" evidence="14">
    <location>
        <begin position="302"/>
        <end position="308"/>
    </location>
    <ligand>
        <name>NADP(+)</name>
        <dbReference type="ChEBI" id="CHEBI:58349"/>
    </ligand>
</feature>
<dbReference type="InterPro" id="IPR016192">
    <property type="entry name" value="APOBEC/CMP_deaminase_Zn-bd"/>
</dbReference>
<dbReference type="GO" id="GO:0009231">
    <property type="term" value="P:riboflavin biosynthetic process"/>
    <property type="evidence" value="ECO:0007669"/>
    <property type="project" value="UniProtKB-KW"/>
</dbReference>
<dbReference type="InterPro" id="IPR050765">
    <property type="entry name" value="Riboflavin_Biosynth_HTPR"/>
</dbReference>
<dbReference type="EC" id="3.5.4.26" evidence="12"/>
<feature type="binding site" evidence="15">
    <location>
        <position position="88"/>
    </location>
    <ligand>
        <name>Zn(2+)</name>
        <dbReference type="ChEBI" id="CHEBI:29105"/>
        <note>catalytic</note>
    </ligand>
</feature>
<sequence length="368" mass="38618">MSKLDDRQHMTHALRLAARGLGRVWPNPAVGCVILDAGGKLVGEGWTQPGGRPHAETEALGMAGAAARGATVYVTLEPCAHYGKTPPCAEALIAAGVARVVVAITDPDPRVDGGGIRLLEQAGIAVEIGVLAAEARALNAGFLKRVTAGLPLVTLKLATSLDGRIATRSGESQWITGPEARARGHLLRADHDAIMIGRGTAEADNPELSCRLPGLEERSPVRVVLDGGLSTPERLTLYQTARRLPTWVLTSRGLDDPRARALGELGVVVEPCAPGIGGGVDLQEVLRTLAKRGITRVLIEGGARLATAALKSGLVDRLVWFRSGLVLGGDGRAGIDSLDVDQLATACRFRRVDHVAAGEDMMEIYLPG</sequence>
<keyword evidence="9 12" id="KW-0521">NADP</keyword>
<dbReference type="Proteomes" id="UP001141619">
    <property type="component" value="Unassembled WGS sequence"/>
</dbReference>
<evidence type="ECO:0000256" key="3">
    <source>
        <dbReference type="ARBA" id="ARBA00004910"/>
    </source>
</evidence>
<dbReference type="InterPro" id="IPR004794">
    <property type="entry name" value="Eubact_RibD"/>
</dbReference>
<dbReference type="GO" id="GO:0008270">
    <property type="term" value="F:zinc ion binding"/>
    <property type="evidence" value="ECO:0007669"/>
    <property type="project" value="InterPro"/>
</dbReference>
<feature type="binding site" evidence="14">
    <location>
        <position position="300"/>
    </location>
    <ligand>
        <name>substrate</name>
    </ligand>
</feature>
<dbReference type="InterPro" id="IPR011549">
    <property type="entry name" value="RibD_C"/>
</dbReference>
<dbReference type="Gene3D" id="3.40.430.10">
    <property type="entry name" value="Dihydrofolate Reductase, subunit A"/>
    <property type="match status" value="1"/>
</dbReference>
<evidence type="ECO:0000256" key="7">
    <source>
        <dbReference type="ARBA" id="ARBA00022723"/>
    </source>
</evidence>
<keyword evidence="11" id="KW-0511">Multifunctional enzyme</keyword>
<organism evidence="17 18">
    <name type="scientific">Govanella unica</name>
    <dbReference type="NCBI Taxonomy" id="2975056"/>
    <lineage>
        <taxon>Bacteria</taxon>
        <taxon>Pseudomonadati</taxon>
        <taxon>Pseudomonadota</taxon>
        <taxon>Alphaproteobacteria</taxon>
        <taxon>Emcibacterales</taxon>
        <taxon>Govanellaceae</taxon>
        <taxon>Govanella</taxon>
    </lineage>
</organism>
<evidence type="ECO:0000256" key="10">
    <source>
        <dbReference type="ARBA" id="ARBA00023002"/>
    </source>
</evidence>
<reference evidence="17" key="1">
    <citation type="submission" date="2022-08" db="EMBL/GenBank/DDBJ databases">
        <authorList>
            <person name="Vandamme P."/>
            <person name="Hettiarachchi A."/>
            <person name="Peeters C."/>
            <person name="Cnockaert M."/>
            <person name="Carlier A."/>
        </authorList>
    </citation>
    <scope>NUCLEOTIDE SEQUENCE</scope>
    <source>
        <strain evidence="17">LMG 31809</strain>
    </source>
</reference>
<dbReference type="PROSITE" id="PS51747">
    <property type="entry name" value="CYT_DCMP_DEAMINASES_2"/>
    <property type="match status" value="1"/>
</dbReference>
<comment type="catalytic activity">
    <reaction evidence="12">
        <text>2,5-diamino-6-hydroxy-4-(5-phosphoribosylamino)-pyrimidine + H2O + H(+) = 5-amino-6-(5-phospho-D-ribosylamino)uracil + NH4(+)</text>
        <dbReference type="Rhea" id="RHEA:21868"/>
        <dbReference type="ChEBI" id="CHEBI:15377"/>
        <dbReference type="ChEBI" id="CHEBI:15378"/>
        <dbReference type="ChEBI" id="CHEBI:28938"/>
        <dbReference type="ChEBI" id="CHEBI:58453"/>
        <dbReference type="ChEBI" id="CHEBI:58614"/>
        <dbReference type="EC" id="3.5.4.26"/>
    </reaction>
</comment>
<evidence type="ECO:0000256" key="12">
    <source>
        <dbReference type="PIRNR" id="PIRNR006769"/>
    </source>
</evidence>
<feature type="binding site" evidence="14">
    <location>
        <position position="158"/>
    </location>
    <ligand>
        <name>NADP(+)</name>
        <dbReference type="ChEBI" id="CHEBI:58349"/>
    </ligand>
</feature>
<evidence type="ECO:0000256" key="9">
    <source>
        <dbReference type="ARBA" id="ARBA00022857"/>
    </source>
</evidence>
<protein>
    <recommendedName>
        <fullName evidence="12">Riboflavin biosynthesis protein RibD</fullName>
    </recommendedName>
    <domain>
        <recommendedName>
            <fullName evidence="12">Diaminohydroxyphosphoribosylaminopyrimidine deaminase</fullName>
            <shortName evidence="12">DRAP deaminase</shortName>
            <ecNumber evidence="12">3.5.4.26</ecNumber>
        </recommendedName>
        <alternativeName>
            <fullName evidence="12">Riboflavin-specific deaminase</fullName>
        </alternativeName>
    </domain>
    <domain>
        <recommendedName>
            <fullName evidence="12">5-amino-6-(5-phosphoribosylamino)uracil reductase</fullName>
            <ecNumber evidence="12">1.1.1.193</ecNumber>
        </recommendedName>
        <alternativeName>
            <fullName evidence="12">HTP reductase</fullName>
        </alternativeName>
    </domain>
</protein>
<name>A0A9X3Z7E4_9PROT</name>
<evidence type="ECO:0000313" key="17">
    <source>
        <dbReference type="EMBL" id="MDA5194086.1"/>
    </source>
</evidence>
<feature type="binding site" evidence="15">
    <location>
        <position position="54"/>
    </location>
    <ligand>
        <name>Zn(2+)</name>
        <dbReference type="ChEBI" id="CHEBI:29105"/>
        <note>catalytic</note>
    </ligand>
</feature>
<feature type="binding site" evidence="14">
    <location>
        <position position="204"/>
    </location>
    <ligand>
        <name>NADP(+)</name>
        <dbReference type="ChEBI" id="CHEBI:58349"/>
    </ligand>
</feature>
<feature type="binding site" evidence="14">
    <location>
        <position position="211"/>
    </location>
    <ligand>
        <name>substrate</name>
    </ligand>
</feature>
<evidence type="ECO:0000256" key="5">
    <source>
        <dbReference type="ARBA" id="ARBA00007417"/>
    </source>
</evidence>
<feature type="binding site" evidence="14">
    <location>
        <position position="174"/>
    </location>
    <ligand>
        <name>NADP(+)</name>
        <dbReference type="ChEBI" id="CHEBI:58349"/>
    </ligand>
</feature>
<comment type="similarity">
    <text evidence="4 12">In the N-terminal section; belongs to the cytidine and deoxycytidylate deaminase family.</text>
</comment>
<dbReference type="PROSITE" id="PS00903">
    <property type="entry name" value="CYT_DCMP_DEAMINASES_1"/>
    <property type="match status" value="1"/>
</dbReference>
<gene>
    <name evidence="17" type="primary">ribD</name>
    <name evidence="17" type="ORF">NYP16_09000</name>
</gene>
<accession>A0A9X3Z7E4</accession>
<dbReference type="NCBIfam" id="TIGR00227">
    <property type="entry name" value="ribD_Cterm"/>
    <property type="match status" value="1"/>
</dbReference>
<dbReference type="GO" id="GO:0008703">
    <property type="term" value="F:5-amino-6-(5-phosphoribosylamino)uracil reductase activity"/>
    <property type="evidence" value="ECO:0007669"/>
    <property type="project" value="UniProtKB-EC"/>
</dbReference>
<dbReference type="EMBL" id="JANWOI010000003">
    <property type="protein sequence ID" value="MDA5194086.1"/>
    <property type="molecule type" value="Genomic_DNA"/>
</dbReference>
<feature type="binding site" evidence="15">
    <location>
        <position position="79"/>
    </location>
    <ligand>
        <name>Zn(2+)</name>
        <dbReference type="ChEBI" id="CHEBI:29105"/>
        <note>catalytic</note>
    </ligand>
</feature>
<evidence type="ECO:0000256" key="15">
    <source>
        <dbReference type="PIRSR" id="PIRSR006769-3"/>
    </source>
</evidence>
<evidence type="ECO:0000256" key="8">
    <source>
        <dbReference type="ARBA" id="ARBA00022833"/>
    </source>
</evidence>
<keyword evidence="10 12" id="KW-0560">Oxidoreductase</keyword>
<reference evidence="17" key="2">
    <citation type="journal article" date="2023" name="Syst. Appl. Microbiol.">
        <title>Govania unica gen. nov., sp. nov., a rare biosphere bacterium that represents a novel family in the class Alphaproteobacteria.</title>
        <authorList>
            <person name="Vandamme P."/>
            <person name="Peeters C."/>
            <person name="Hettiarachchi A."/>
            <person name="Cnockaert M."/>
            <person name="Carlier A."/>
        </authorList>
    </citation>
    <scope>NUCLEOTIDE SEQUENCE</scope>
    <source>
        <strain evidence="17">LMG 31809</strain>
    </source>
</reference>
<dbReference type="GO" id="GO:0008835">
    <property type="term" value="F:diaminohydroxyphosphoribosylaminopyrimidine deaminase activity"/>
    <property type="evidence" value="ECO:0007669"/>
    <property type="project" value="UniProtKB-EC"/>
</dbReference>
<feature type="binding site" evidence="14">
    <location>
        <position position="172"/>
    </location>
    <ligand>
        <name>substrate</name>
    </ligand>
</feature>
<keyword evidence="12 17" id="KW-0378">Hydrolase</keyword>
<dbReference type="InterPro" id="IPR002734">
    <property type="entry name" value="RibDG_C"/>
</dbReference>
<keyword evidence="7 12" id="KW-0479">Metal-binding</keyword>
<dbReference type="Pfam" id="PF01872">
    <property type="entry name" value="RibD_C"/>
    <property type="match status" value="1"/>
</dbReference>
<dbReference type="AlphaFoldDB" id="A0A9X3Z7E4"/>
<comment type="similarity">
    <text evidence="5 12">In the C-terminal section; belongs to the HTP reductase family.</text>
</comment>
<dbReference type="InterPro" id="IPR016193">
    <property type="entry name" value="Cytidine_deaminase-like"/>
</dbReference>
<dbReference type="SUPFAM" id="SSF53927">
    <property type="entry name" value="Cytidine deaminase-like"/>
    <property type="match status" value="1"/>
</dbReference>
<evidence type="ECO:0000256" key="1">
    <source>
        <dbReference type="ARBA" id="ARBA00002151"/>
    </source>
</evidence>
<evidence type="ECO:0000313" key="18">
    <source>
        <dbReference type="Proteomes" id="UP001141619"/>
    </source>
</evidence>
<dbReference type="InterPro" id="IPR002125">
    <property type="entry name" value="CMP_dCMP_dom"/>
</dbReference>
<dbReference type="PIRSF" id="PIRSF006769">
    <property type="entry name" value="RibD"/>
    <property type="match status" value="1"/>
</dbReference>
<feature type="binding site" evidence="14">
    <location>
        <position position="208"/>
    </location>
    <ligand>
        <name>substrate</name>
    </ligand>
</feature>
<keyword evidence="6 12" id="KW-0686">Riboflavin biosynthesis</keyword>